<evidence type="ECO:0000256" key="1">
    <source>
        <dbReference type="SAM" id="MobiDB-lite"/>
    </source>
</evidence>
<protein>
    <submittedName>
        <fullName evidence="2">Uncharacterized protein</fullName>
    </submittedName>
</protein>
<name>A0A2N5V7B5_9BASI</name>
<reference evidence="2 3" key="1">
    <citation type="submission" date="2017-11" db="EMBL/GenBank/DDBJ databases">
        <title>De novo assembly and phasing of dikaryotic genomes from two isolates of Puccinia coronata f. sp. avenae, the causal agent of oat crown rust.</title>
        <authorList>
            <person name="Miller M.E."/>
            <person name="Zhang Y."/>
            <person name="Omidvar V."/>
            <person name="Sperschneider J."/>
            <person name="Schwessinger B."/>
            <person name="Raley C."/>
            <person name="Palmer J.M."/>
            <person name="Garnica D."/>
            <person name="Upadhyaya N."/>
            <person name="Rathjen J."/>
            <person name="Taylor J.M."/>
            <person name="Park R.F."/>
            <person name="Dodds P.N."/>
            <person name="Hirsch C.D."/>
            <person name="Kianian S.F."/>
            <person name="Figueroa M."/>
        </authorList>
    </citation>
    <scope>NUCLEOTIDE SEQUENCE [LARGE SCALE GENOMIC DNA]</scope>
    <source>
        <strain evidence="2">12SD80</strain>
    </source>
</reference>
<sequence length="480" mass="51987">MRQKYFYVLSAFQLFRHIFCNSVPTSNLLTNSHHGKSLFVRDNRSHWMHRRNPLPQRDIDKKKETISNIQQVDARNTRNGIEVSEAATALNLAMRKVDDIVMILQNPDTSADQVRKAAEEALAHEANEDFPREALASAARNSTEAQSALAMIRDQGPTVIAGFKEIEKNSRDRNKVIESLKQIMLARLQVVAANHALIGGVQGGDRQLSLVSQISPSQQAIGRRLDNNQRKTVEEAQKNLAAQTKKVDEAVAVIQRQGSSPQQIEAAAKEALFHEAEEDFAREVLASAANDAKAAMEALAIVRDHGPTEVIAGFKAIADDSKNANAVKKSIELVVRGREKVVPANFKLIELSGGSASSIGSNTSLGSTSSAPISVIQTGPTGLIPTGSTRSAEDKRLLSAPPAPADTSRERKDENRSTEDGRRLDSVSKVDNSNNAVVKSAGTSDENLEATRRLLTRVSGPTLTETSVVLVGSASNRVNT</sequence>
<comment type="caution">
    <text evidence="2">The sequence shown here is derived from an EMBL/GenBank/DDBJ whole genome shotgun (WGS) entry which is preliminary data.</text>
</comment>
<accession>A0A2N5V7B5</accession>
<gene>
    <name evidence="2" type="ORF">PCASD_08642</name>
</gene>
<proteinExistence type="predicted"/>
<dbReference type="EMBL" id="PGCI01000044">
    <property type="protein sequence ID" value="PLW45893.1"/>
    <property type="molecule type" value="Genomic_DNA"/>
</dbReference>
<dbReference type="Proteomes" id="UP000235392">
    <property type="component" value="Unassembled WGS sequence"/>
</dbReference>
<evidence type="ECO:0000313" key="3">
    <source>
        <dbReference type="Proteomes" id="UP000235392"/>
    </source>
</evidence>
<feature type="compositionally biased region" description="Polar residues" evidence="1">
    <location>
        <begin position="357"/>
        <end position="390"/>
    </location>
</feature>
<feature type="region of interest" description="Disordered" evidence="1">
    <location>
        <begin position="357"/>
        <end position="433"/>
    </location>
</feature>
<evidence type="ECO:0000313" key="2">
    <source>
        <dbReference type="EMBL" id="PLW45893.1"/>
    </source>
</evidence>
<feature type="compositionally biased region" description="Basic and acidic residues" evidence="1">
    <location>
        <begin position="407"/>
        <end position="428"/>
    </location>
</feature>
<organism evidence="2 3">
    <name type="scientific">Puccinia coronata f. sp. avenae</name>
    <dbReference type="NCBI Taxonomy" id="200324"/>
    <lineage>
        <taxon>Eukaryota</taxon>
        <taxon>Fungi</taxon>
        <taxon>Dikarya</taxon>
        <taxon>Basidiomycota</taxon>
        <taxon>Pucciniomycotina</taxon>
        <taxon>Pucciniomycetes</taxon>
        <taxon>Pucciniales</taxon>
        <taxon>Pucciniaceae</taxon>
        <taxon>Puccinia</taxon>
    </lineage>
</organism>
<dbReference type="AlphaFoldDB" id="A0A2N5V7B5"/>